<protein>
    <submittedName>
        <fullName evidence="1">Jg18923 protein</fullName>
    </submittedName>
</protein>
<name>A0A8S4SDS4_9NEOP</name>
<dbReference type="AlphaFoldDB" id="A0A8S4SDS4"/>
<reference evidence="1" key="1">
    <citation type="submission" date="2022-03" db="EMBL/GenBank/DDBJ databases">
        <authorList>
            <person name="Lindestad O."/>
        </authorList>
    </citation>
    <scope>NUCLEOTIDE SEQUENCE</scope>
</reference>
<accession>A0A8S4SDS4</accession>
<evidence type="ECO:0000313" key="2">
    <source>
        <dbReference type="Proteomes" id="UP000838756"/>
    </source>
</evidence>
<keyword evidence="2" id="KW-1185">Reference proteome</keyword>
<sequence length="71" mass="7895">MAAFADNIQWSKGEKERNSAKSFFLILSNTRRMPVTELSVTFPPFCTADPGFSSADFAEQLALQTKAENPH</sequence>
<comment type="caution">
    <text evidence="1">The sequence shown here is derived from an EMBL/GenBank/DDBJ whole genome shotgun (WGS) entry which is preliminary data.</text>
</comment>
<organism evidence="1 2">
    <name type="scientific">Pararge aegeria aegeria</name>
    <dbReference type="NCBI Taxonomy" id="348720"/>
    <lineage>
        <taxon>Eukaryota</taxon>
        <taxon>Metazoa</taxon>
        <taxon>Ecdysozoa</taxon>
        <taxon>Arthropoda</taxon>
        <taxon>Hexapoda</taxon>
        <taxon>Insecta</taxon>
        <taxon>Pterygota</taxon>
        <taxon>Neoptera</taxon>
        <taxon>Endopterygota</taxon>
        <taxon>Lepidoptera</taxon>
        <taxon>Glossata</taxon>
        <taxon>Ditrysia</taxon>
        <taxon>Papilionoidea</taxon>
        <taxon>Nymphalidae</taxon>
        <taxon>Satyrinae</taxon>
        <taxon>Satyrini</taxon>
        <taxon>Parargina</taxon>
        <taxon>Pararge</taxon>
    </lineage>
</organism>
<gene>
    <name evidence="1" type="primary">jg18923</name>
    <name evidence="1" type="ORF">PAEG_LOCUS25401</name>
</gene>
<dbReference type="EMBL" id="CAKXAJ010026314">
    <property type="protein sequence ID" value="CAH2266794.1"/>
    <property type="molecule type" value="Genomic_DNA"/>
</dbReference>
<dbReference type="Proteomes" id="UP000838756">
    <property type="component" value="Unassembled WGS sequence"/>
</dbReference>
<proteinExistence type="predicted"/>
<evidence type="ECO:0000313" key="1">
    <source>
        <dbReference type="EMBL" id="CAH2266794.1"/>
    </source>
</evidence>